<sequence length="91" mass="10034">MPRVSALSPDFSRCCVHHFDKVVLSLSCNFGHFQKSPFSIDPGGEGDCFYVVGSGEFVVLATQEEKNEEVARVLQLYTAEKLSSFGELALM</sequence>
<dbReference type="InterPro" id="IPR000595">
    <property type="entry name" value="cNMP-bd_dom"/>
</dbReference>
<reference evidence="2 3" key="1">
    <citation type="submission" date="2020-10" db="EMBL/GenBank/DDBJ databases">
        <title>The Coptis chinensis genome and diversification of protoberbering-type alkaloids.</title>
        <authorList>
            <person name="Wang B."/>
            <person name="Shu S."/>
            <person name="Song C."/>
            <person name="Liu Y."/>
        </authorList>
    </citation>
    <scope>NUCLEOTIDE SEQUENCE [LARGE SCALE GENOMIC DNA]</scope>
    <source>
        <strain evidence="2">HL-2020</strain>
        <tissue evidence="2">Leaf</tissue>
    </source>
</reference>
<evidence type="ECO:0000313" key="3">
    <source>
        <dbReference type="Proteomes" id="UP000631114"/>
    </source>
</evidence>
<feature type="domain" description="Cyclic nucleotide-binding" evidence="1">
    <location>
        <begin position="32"/>
        <end position="91"/>
    </location>
</feature>
<accession>A0A835IEB5</accession>
<dbReference type="Proteomes" id="UP000631114">
    <property type="component" value="Unassembled WGS sequence"/>
</dbReference>
<gene>
    <name evidence="2" type="ORF">IFM89_022735</name>
</gene>
<protein>
    <recommendedName>
        <fullName evidence="1">Cyclic nucleotide-binding domain-containing protein</fullName>
    </recommendedName>
</protein>
<dbReference type="EMBL" id="JADFTS010000003">
    <property type="protein sequence ID" value="KAF9615319.1"/>
    <property type="molecule type" value="Genomic_DNA"/>
</dbReference>
<proteinExistence type="predicted"/>
<dbReference type="OrthoDB" id="417078at2759"/>
<name>A0A835IEB5_9MAGN</name>
<evidence type="ECO:0000259" key="1">
    <source>
        <dbReference type="PROSITE" id="PS50042"/>
    </source>
</evidence>
<dbReference type="InterPro" id="IPR018490">
    <property type="entry name" value="cNMP-bd_dom_sf"/>
</dbReference>
<dbReference type="SUPFAM" id="SSF51206">
    <property type="entry name" value="cAMP-binding domain-like"/>
    <property type="match status" value="1"/>
</dbReference>
<dbReference type="AlphaFoldDB" id="A0A835IEB5"/>
<dbReference type="Gene3D" id="2.60.120.10">
    <property type="entry name" value="Jelly Rolls"/>
    <property type="match status" value="1"/>
</dbReference>
<evidence type="ECO:0000313" key="2">
    <source>
        <dbReference type="EMBL" id="KAF9615319.1"/>
    </source>
</evidence>
<organism evidence="2 3">
    <name type="scientific">Coptis chinensis</name>
    <dbReference type="NCBI Taxonomy" id="261450"/>
    <lineage>
        <taxon>Eukaryota</taxon>
        <taxon>Viridiplantae</taxon>
        <taxon>Streptophyta</taxon>
        <taxon>Embryophyta</taxon>
        <taxon>Tracheophyta</taxon>
        <taxon>Spermatophyta</taxon>
        <taxon>Magnoliopsida</taxon>
        <taxon>Ranunculales</taxon>
        <taxon>Ranunculaceae</taxon>
        <taxon>Coptidoideae</taxon>
        <taxon>Coptis</taxon>
    </lineage>
</organism>
<dbReference type="InterPro" id="IPR014710">
    <property type="entry name" value="RmlC-like_jellyroll"/>
</dbReference>
<keyword evidence="3" id="KW-1185">Reference proteome</keyword>
<comment type="caution">
    <text evidence="2">The sequence shown here is derived from an EMBL/GenBank/DDBJ whole genome shotgun (WGS) entry which is preliminary data.</text>
</comment>
<dbReference type="PROSITE" id="PS50042">
    <property type="entry name" value="CNMP_BINDING_3"/>
    <property type="match status" value="1"/>
</dbReference>